<accession>A0AAD7TBW4</accession>
<dbReference type="EMBL" id="JAINUG010000002">
    <property type="protein sequence ID" value="KAJ8418111.1"/>
    <property type="molecule type" value="Genomic_DNA"/>
</dbReference>
<dbReference type="PANTHER" id="PTHR14696:SF2">
    <property type="entry name" value="BLOC-2 COMPLEX MEMBER HPS6"/>
    <property type="match status" value="1"/>
</dbReference>
<dbReference type="GO" id="GO:0032418">
    <property type="term" value="P:lysosome localization"/>
    <property type="evidence" value="ECO:0007669"/>
    <property type="project" value="TreeGrafter"/>
</dbReference>
<dbReference type="GO" id="GO:0072657">
    <property type="term" value="P:protein localization to membrane"/>
    <property type="evidence" value="ECO:0007669"/>
    <property type="project" value="TreeGrafter"/>
</dbReference>
<gene>
    <name evidence="3" type="ORF">AAFF_G00138200</name>
</gene>
<keyword evidence="4" id="KW-1185">Reference proteome</keyword>
<feature type="region of interest" description="Disordered" evidence="1">
    <location>
        <begin position="151"/>
        <end position="188"/>
    </location>
</feature>
<comment type="caution">
    <text evidence="3">The sequence shown here is derived from an EMBL/GenBank/DDBJ whole genome shotgun (WGS) entry which is preliminary data.</text>
</comment>
<dbReference type="GO" id="GO:0005765">
    <property type="term" value="C:lysosomal membrane"/>
    <property type="evidence" value="ECO:0007669"/>
    <property type="project" value="TreeGrafter"/>
</dbReference>
<feature type="compositionally biased region" description="Pro residues" evidence="1">
    <location>
        <begin position="158"/>
        <end position="167"/>
    </location>
</feature>
<evidence type="ECO:0000313" key="4">
    <source>
        <dbReference type="Proteomes" id="UP001221898"/>
    </source>
</evidence>
<reference evidence="3" key="1">
    <citation type="journal article" date="2023" name="Science">
        <title>Genome structures resolve the early diversification of teleost fishes.</title>
        <authorList>
            <person name="Parey E."/>
            <person name="Louis A."/>
            <person name="Montfort J."/>
            <person name="Bouchez O."/>
            <person name="Roques C."/>
            <person name="Iampietro C."/>
            <person name="Lluch J."/>
            <person name="Castinel A."/>
            <person name="Donnadieu C."/>
            <person name="Desvignes T."/>
            <person name="Floi Bucao C."/>
            <person name="Jouanno E."/>
            <person name="Wen M."/>
            <person name="Mejri S."/>
            <person name="Dirks R."/>
            <person name="Jansen H."/>
            <person name="Henkel C."/>
            <person name="Chen W.J."/>
            <person name="Zahm M."/>
            <person name="Cabau C."/>
            <person name="Klopp C."/>
            <person name="Thompson A.W."/>
            <person name="Robinson-Rechavi M."/>
            <person name="Braasch I."/>
            <person name="Lecointre G."/>
            <person name="Bobe J."/>
            <person name="Postlethwait J.H."/>
            <person name="Berthelot C."/>
            <person name="Roest Crollius H."/>
            <person name="Guiguen Y."/>
        </authorList>
    </citation>
    <scope>NUCLEOTIDE SEQUENCE</scope>
    <source>
        <strain evidence="3">NC1722</strain>
    </source>
</reference>
<protein>
    <recommendedName>
        <fullName evidence="2">BLOC-2 complex member HPS6 C-terminal domain-containing protein</fullName>
    </recommendedName>
</protein>
<feature type="domain" description="BLOC-2 complex member HPS6 C-terminal" evidence="2">
    <location>
        <begin position="1"/>
        <end position="165"/>
    </location>
</feature>
<dbReference type="AlphaFoldDB" id="A0AAD7TBW4"/>
<dbReference type="Pfam" id="PF20468">
    <property type="entry name" value="HPS6_C"/>
    <property type="match status" value="1"/>
</dbReference>
<proteinExistence type="predicted"/>
<dbReference type="GO" id="GO:0031084">
    <property type="term" value="C:BLOC-2 complex"/>
    <property type="evidence" value="ECO:0007669"/>
    <property type="project" value="TreeGrafter"/>
</dbReference>
<sequence>MPLYKRALSVLPENGEVRDLEVELLLCSQRPNAVMQALRILIGQQQWGWVTQVAERFCRQSPLLNKEIFTTLLCEVSQHRDLDPYLDLLWALCPEDLTVTSILNMVLKDLPTSPQGAAPFPAQGGQLTIGLLKPLLSKVLLRETKPSQRYADILQSPSFPPPTPPPGQRAAPRGDPPSHGPPGAQAEDCLWDKSDVTVPSLINKPPPPRAFPAAWRHWLTGRVVSVSLGISLCSAWAGRSLLSIERGKRRSCFAMKRRTFQS</sequence>
<evidence type="ECO:0000256" key="1">
    <source>
        <dbReference type="SAM" id="MobiDB-lite"/>
    </source>
</evidence>
<evidence type="ECO:0000259" key="2">
    <source>
        <dbReference type="Pfam" id="PF20468"/>
    </source>
</evidence>
<dbReference type="InterPro" id="IPR017218">
    <property type="entry name" value="BLOC-2_complex_Hps6_subunit"/>
</dbReference>
<dbReference type="InterPro" id="IPR046822">
    <property type="entry name" value="HPS6_C"/>
</dbReference>
<name>A0AAD7TBW4_9TELE</name>
<evidence type="ECO:0000313" key="3">
    <source>
        <dbReference type="EMBL" id="KAJ8418111.1"/>
    </source>
</evidence>
<organism evidence="3 4">
    <name type="scientific">Aldrovandia affinis</name>
    <dbReference type="NCBI Taxonomy" id="143900"/>
    <lineage>
        <taxon>Eukaryota</taxon>
        <taxon>Metazoa</taxon>
        <taxon>Chordata</taxon>
        <taxon>Craniata</taxon>
        <taxon>Vertebrata</taxon>
        <taxon>Euteleostomi</taxon>
        <taxon>Actinopterygii</taxon>
        <taxon>Neopterygii</taxon>
        <taxon>Teleostei</taxon>
        <taxon>Notacanthiformes</taxon>
        <taxon>Halosauridae</taxon>
        <taxon>Aldrovandia</taxon>
    </lineage>
</organism>
<dbReference type="PANTHER" id="PTHR14696">
    <property type="entry name" value="HERMANSKY-PUDLAK SYNDROME 6 PROTEIN"/>
    <property type="match status" value="1"/>
</dbReference>
<dbReference type="Proteomes" id="UP001221898">
    <property type="component" value="Unassembled WGS sequence"/>
</dbReference>